<comment type="function">
    <text evidence="9">Component of the Mediator complex, a coactivator involved in the regulated transcription of nearly all RNA polymerase II-dependent genes. Mediator functions as a bridge to convey information from gene-specific regulatory proteins to the basal RNA polymerase II transcription machinery. Mediator is recruited to promoters by direct interactions with regulatory proteins and serves as a scaffold for the assembly of a functional preinitiation complex with RNA polymerase II and the general transcription factors.</text>
</comment>
<evidence type="ECO:0000256" key="5">
    <source>
        <dbReference type="ARBA" id="ARBA00023015"/>
    </source>
</evidence>
<name>A0A438NIP2_EXOME</name>
<accession>A0A438NIP2</accession>
<gene>
    <name evidence="11" type="ORF">B0A52_00957</name>
</gene>
<dbReference type="GO" id="GO:0016592">
    <property type="term" value="C:mediator complex"/>
    <property type="evidence" value="ECO:0007669"/>
    <property type="project" value="InterPro"/>
</dbReference>
<keyword evidence="7 10" id="KW-0804">Transcription</keyword>
<dbReference type="Proteomes" id="UP000288859">
    <property type="component" value="Unassembled WGS sequence"/>
</dbReference>
<evidence type="ECO:0000256" key="7">
    <source>
        <dbReference type="ARBA" id="ARBA00023163"/>
    </source>
</evidence>
<evidence type="ECO:0000256" key="10">
    <source>
        <dbReference type="RuleBase" id="RU364060"/>
    </source>
</evidence>
<proteinExistence type="inferred from homology"/>
<dbReference type="SUPFAM" id="SSF140718">
    <property type="entry name" value="Mediator hinge subcomplex-like"/>
    <property type="match status" value="1"/>
</dbReference>
<organism evidence="11 12">
    <name type="scientific">Exophiala mesophila</name>
    <name type="common">Black yeast-like fungus</name>
    <dbReference type="NCBI Taxonomy" id="212818"/>
    <lineage>
        <taxon>Eukaryota</taxon>
        <taxon>Fungi</taxon>
        <taxon>Dikarya</taxon>
        <taxon>Ascomycota</taxon>
        <taxon>Pezizomycotina</taxon>
        <taxon>Eurotiomycetes</taxon>
        <taxon>Chaetothyriomycetidae</taxon>
        <taxon>Chaetothyriales</taxon>
        <taxon>Herpotrichiellaceae</taxon>
        <taxon>Exophiala</taxon>
    </lineage>
</organism>
<evidence type="ECO:0000313" key="11">
    <source>
        <dbReference type="EMBL" id="RVX75604.1"/>
    </source>
</evidence>
<dbReference type="GO" id="GO:0070847">
    <property type="term" value="C:core mediator complex"/>
    <property type="evidence" value="ECO:0007669"/>
    <property type="project" value="TreeGrafter"/>
</dbReference>
<evidence type="ECO:0000256" key="4">
    <source>
        <dbReference type="ARBA" id="ARBA00020631"/>
    </source>
</evidence>
<dbReference type="AlphaFoldDB" id="A0A438NIP2"/>
<comment type="caution">
    <text evidence="11">The sequence shown here is derived from an EMBL/GenBank/DDBJ whole genome shotgun (WGS) entry which is preliminary data.</text>
</comment>
<dbReference type="OrthoDB" id="10253553at2759"/>
<evidence type="ECO:0000256" key="6">
    <source>
        <dbReference type="ARBA" id="ARBA00023159"/>
    </source>
</evidence>
<dbReference type="PANTHER" id="PTHR21428">
    <property type="entry name" value="MEDIATOR OF RNA POLYMERASE II TRANSCRIPTION SUBUNIT 7"/>
    <property type="match status" value="1"/>
</dbReference>
<dbReference type="InterPro" id="IPR044888">
    <property type="entry name" value="Mediatior_Med7_sf"/>
</dbReference>
<keyword evidence="8 10" id="KW-0539">Nucleus</keyword>
<keyword evidence="6 10" id="KW-0010">Activator</keyword>
<reference evidence="11 12" key="1">
    <citation type="submission" date="2017-03" db="EMBL/GenBank/DDBJ databases">
        <title>Genomes of endolithic fungi from Antarctica.</title>
        <authorList>
            <person name="Coleine C."/>
            <person name="Masonjones S."/>
            <person name="Stajich J.E."/>
        </authorList>
    </citation>
    <scope>NUCLEOTIDE SEQUENCE [LARGE SCALE GENOMIC DNA]</scope>
    <source>
        <strain evidence="11 12">CCFEE 6314</strain>
    </source>
</reference>
<dbReference type="InterPro" id="IPR037212">
    <property type="entry name" value="Med7/Med21-like"/>
</dbReference>
<dbReference type="PANTHER" id="PTHR21428:SF11">
    <property type="entry name" value="MEDIATOR OF RNA POLYMERASE II TRANSCRIPTION SUBUNIT 7"/>
    <property type="match status" value="1"/>
</dbReference>
<evidence type="ECO:0000256" key="9">
    <source>
        <dbReference type="ARBA" id="ARBA00025687"/>
    </source>
</evidence>
<evidence type="ECO:0000256" key="3">
    <source>
        <dbReference type="ARBA" id="ARBA00011837"/>
    </source>
</evidence>
<dbReference type="EMBL" id="NAJM01000002">
    <property type="protein sequence ID" value="RVX75604.1"/>
    <property type="molecule type" value="Genomic_DNA"/>
</dbReference>
<evidence type="ECO:0000256" key="2">
    <source>
        <dbReference type="ARBA" id="ARBA00009994"/>
    </source>
</evidence>
<comment type="similarity">
    <text evidence="2 10">Belongs to the Mediator complex subunit 7 family.</text>
</comment>
<evidence type="ECO:0000313" key="12">
    <source>
        <dbReference type="Proteomes" id="UP000288859"/>
    </source>
</evidence>
<dbReference type="VEuPathDB" id="FungiDB:PV10_07653"/>
<keyword evidence="5 10" id="KW-0805">Transcription regulation</keyword>
<comment type="subunit">
    <text evidence="3 10">Component of the Mediator complex.</text>
</comment>
<comment type="subcellular location">
    <subcellularLocation>
        <location evidence="1 10">Nucleus</location>
    </subcellularLocation>
</comment>
<dbReference type="Gene3D" id="6.10.140.200">
    <property type="match status" value="1"/>
</dbReference>
<dbReference type="Gene3D" id="6.10.140.1520">
    <property type="match status" value="1"/>
</dbReference>
<dbReference type="InterPro" id="IPR009244">
    <property type="entry name" value="Mediatior_Med7"/>
</dbReference>
<dbReference type="GO" id="GO:0003712">
    <property type="term" value="F:transcription coregulator activity"/>
    <property type="evidence" value="ECO:0007669"/>
    <property type="project" value="InterPro"/>
</dbReference>
<evidence type="ECO:0000256" key="8">
    <source>
        <dbReference type="ARBA" id="ARBA00023242"/>
    </source>
</evidence>
<evidence type="ECO:0000256" key="1">
    <source>
        <dbReference type="ARBA" id="ARBA00004123"/>
    </source>
</evidence>
<protein>
    <recommendedName>
        <fullName evidence="4 10">Mediator of RNA polymerase II transcription subunit 7</fullName>
    </recommendedName>
</protein>
<dbReference type="Pfam" id="PF05983">
    <property type="entry name" value="Med7"/>
    <property type="match status" value="1"/>
</dbReference>
<dbReference type="GO" id="GO:0006357">
    <property type="term" value="P:regulation of transcription by RNA polymerase II"/>
    <property type="evidence" value="ECO:0007669"/>
    <property type="project" value="InterPro"/>
</dbReference>
<sequence>MAEPEQPPQLPEAPFPAPPPFWKHFTLANVEKLKQIDQSESSDAKLPLPLAYLRPPPPPAPSAETYTTFGQDQVIDPSQLSSLPLDQLLFDPNDPHLDHAFLLRRLNKSILLNFLELTSTLALDPSQHADKMDDIRRLFLNVHVVINMYRPHQARESTKDLLQEILEDGQREIDECEAMKGRIQTFLDQVATLPSADVVTSDSDQTNPVKPLGGKEDKITLQQKLWEDIKNI</sequence>